<feature type="domain" description="GAT" evidence="7">
    <location>
        <begin position="229"/>
        <end position="317"/>
    </location>
</feature>
<dbReference type="Gene3D" id="1.25.40.90">
    <property type="match status" value="1"/>
</dbReference>
<dbReference type="InterPro" id="IPR038425">
    <property type="entry name" value="GAT_sf"/>
</dbReference>
<dbReference type="AlphaFoldDB" id="A0A1S3ITM3"/>
<dbReference type="GO" id="GO:0043130">
    <property type="term" value="F:ubiquitin binding"/>
    <property type="evidence" value="ECO:0007669"/>
    <property type="project" value="InterPro"/>
</dbReference>
<reference evidence="9" key="1">
    <citation type="submission" date="2025-08" db="UniProtKB">
        <authorList>
            <consortium name="RefSeq"/>
        </authorList>
    </citation>
    <scope>IDENTIFICATION</scope>
    <source>
        <tissue evidence="9">Gonads</tissue>
    </source>
</reference>
<gene>
    <name evidence="9" type="primary">LOC106167353</name>
</gene>
<name>A0A1S3ITM3_LINAN</name>
<evidence type="ECO:0000256" key="3">
    <source>
        <dbReference type="ARBA" id="ARBA00022927"/>
    </source>
</evidence>
<dbReference type="PROSITE" id="PS50179">
    <property type="entry name" value="VHS"/>
    <property type="match status" value="1"/>
</dbReference>
<feature type="compositionally biased region" description="Basic and acidic residues" evidence="5">
    <location>
        <begin position="486"/>
        <end position="515"/>
    </location>
</feature>
<feature type="region of interest" description="Disordered" evidence="5">
    <location>
        <begin position="158"/>
        <end position="223"/>
    </location>
</feature>
<dbReference type="InterPro" id="IPR002014">
    <property type="entry name" value="VHS_dom"/>
</dbReference>
<dbReference type="GeneID" id="106167353"/>
<proteinExistence type="inferred from homology"/>
<dbReference type="KEGG" id="lak:106167353"/>
<dbReference type="FunCoup" id="A0A1S3ITM3">
    <property type="interactions" value="837"/>
</dbReference>
<dbReference type="GO" id="GO:0030276">
    <property type="term" value="F:clathrin binding"/>
    <property type="evidence" value="ECO:0007669"/>
    <property type="project" value="TreeGrafter"/>
</dbReference>
<feature type="region of interest" description="Disordered" evidence="5">
    <location>
        <begin position="320"/>
        <end position="380"/>
    </location>
</feature>
<evidence type="ECO:0000313" key="9">
    <source>
        <dbReference type="RefSeq" id="XP_013401560.1"/>
    </source>
</evidence>
<feature type="region of interest" description="Disordered" evidence="5">
    <location>
        <begin position="441"/>
        <end position="546"/>
    </location>
</feature>
<dbReference type="SMART" id="SM00288">
    <property type="entry name" value="VHS"/>
    <property type="match status" value="1"/>
</dbReference>
<evidence type="ECO:0000256" key="5">
    <source>
        <dbReference type="SAM" id="MobiDB-lite"/>
    </source>
</evidence>
<keyword evidence="2" id="KW-0813">Transport</keyword>
<feature type="coiled-coil region" evidence="4">
    <location>
        <begin position="261"/>
        <end position="295"/>
    </location>
</feature>
<dbReference type="Pfam" id="PF00790">
    <property type="entry name" value="VHS"/>
    <property type="match status" value="1"/>
</dbReference>
<dbReference type="SUPFAM" id="SSF48464">
    <property type="entry name" value="ENTH/VHS domain"/>
    <property type="match status" value="1"/>
</dbReference>
<dbReference type="PROSITE" id="PS50909">
    <property type="entry name" value="GAT"/>
    <property type="match status" value="1"/>
</dbReference>
<dbReference type="GO" id="GO:0005768">
    <property type="term" value="C:endosome"/>
    <property type="evidence" value="ECO:0007669"/>
    <property type="project" value="TreeGrafter"/>
</dbReference>
<feature type="compositionally biased region" description="Polar residues" evidence="5">
    <location>
        <begin position="368"/>
        <end position="377"/>
    </location>
</feature>
<dbReference type="GO" id="GO:0015031">
    <property type="term" value="P:protein transport"/>
    <property type="evidence" value="ECO:0007669"/>
    <property type="project" value="UniProtKB-KW"/>
</dbReference>
<dbReference type="GO" id="GO:0016020">
    <property type="term" value="C:membrane"/>
    <property type="evidence" value="ECO:0007669"/>
    <property type="project" value="TreeGrafter"/>
</dbReference>
<dbReference type="RefSeq" id="XP_013401560.1">
    <property type="nucleotide sequence ID" value="XM_013546106.1"/>
</dbReference>
<organism evidence="8 9">
    <name type="scientific">Lingula anatina</name>
    <name type="common">Brachiopod</name>
    <name type="synonym">Lingula unguis</name>
    <dbReference type="NCBI Taxonomy" id="7574"/>
    <lineage>
        <taxon>Eukaryota</taxon>
        <taxon>Metazoa</taxon>
        <taxon>Spiralia</taxon>
        <taxon>Lophotrochozoa</taxon>
        <taxon>Brachiopoda</taxon>
        <taxon>Linguliformea</taxon>
        <taxon>Lingulata</taxon>
        <taxon>Lingulida</taxon>
        <taxon>Linguloidea</taxon>
        <taxon>Lingulidae</taxon>
        <taxon>Lingula</taxon>
    </lineage>
</organism>
<dbReference type="STRING" id="7574.A0A1S3ITM3"/>
<evidence type="ECO:0000259" key="6">
    <source>
        <dbReference type="PROSITE" id="PS50179"/>
    </source>
</evidence>
<evidence type="ECO:0000256" key="4">
    <source>
        <dbReference type="SAM" id="Coils"/>
    </source>
</evidence>
<dbReference type="InterPro" id="IPR004152">
    <property type="entry name" value="GAT_dom"/>
</dbReference>
<accession>A0A1S3ITM3</accession>
<dbReference type="PANTHER" id="PTHR13856:SF137">
    <property type="entry name" value="GH05942P"/>
    <property type="match status" value="1"/>
</dbReference>
<keyword evidence="3" id="KW-0653">Protein transport</keyword>
<dbReference type="PANTHER" id="PTHR13856">
    <property type="entry name" value="VHS DOMAIN CONTAINING PROTEIN FAMILY"/>
    <property type="match status" value="1"/>
</dbReference>
<dbReference type="GO" id="GO:0035091">
    <property type="term" value="F:phosphatidylinositol binding"/>
    <property type="evidence" value="ECO:0007669"/>
    <property type="project" value="InterPro"/>
</dbReference>
<feature type="compositionally biased region" description="Low complexity" evidence="5">
    <location>
        <begin position="186"/>
        <end position="223"/>
    </location>
</feature>
<evidence type="ECO:0000313" key="8">
    <source>
        <dbReference type="Proteomes" id="UP000085678"/>
    </source>
</evidence>
<dbReference type="InterPro" id="IPR014645">
    <property type="entry name" value="TOM1"/>
</dbReference>
<feature type="compositionally biased region" description="Low complexity" evidence="5">
    <location>
        <begin position="346"/>
        <end position="360"/>
    </location>
</feature>
<dbReference type="Pfam" id="PF03127">
    <property type="entry name" value="GAT"/>
    <property type="match status" value="1"/>
</dbReference>
<dbReference type="GO" id="GO:0007165">
    <property type="term" value="P:signal transduction"/>
    <property type="evidence" value="ECO:0007669"/>
    <property type="project" value="TreeGrafter"/>
</dbReference>
<comment type="similarity">
    <text evidence="1">Belongs to the TOM1 family.</text>
</comment>
<feature type="compositionally biased region" description="Polar residues" evidence="5">
    <location>
        <begin position="320"/>
        <end position="329"/>
    </location>
</feature>
<dbReference type="InParanoid" id="A0A1S3ITM3"/>
<keyword evidence="4" id="KW-0175">Coiled coil</keyword>
<sequence length="546" mass="60767">MSFFAGNPFTTPVGQRVDQATDASMASENWALNMEICDIINETDEGPRDAIKALRKKLTNNVGKNWTVVMYTLTVLETCVKNCGKRFHILVANKDFLHELVKIIGPKNDPPTVIQEKILSLIQTWSDAFKGAVELKEVEKVYQELKSKGIEFPMTDLDSMAPIHTPARTVPEMDPASSPVRQPSSRAAQYAPQGQYPPQQAPQPQGRPQTLQQQPPPQMMGGPVNLAPEQMAKLRSEVDIVMGNVKVFGEMLTEMTPGQENREDLDLLQELNRTCRQMQQRIVELIEKVANEEVTEELLRVNDDLNNSFLRYERFERYRTGQQTPTSEQVPPPQQPAQNFLPPSYPATQATQPPTQPATASLIDFGDTPSSEPQGANPNDIHVRLANMNVGGNSVSSTLNALDRTGASTAQDEEFDMFAQSRQSFEQNKQQLNDRSYNYDAQNKQDSFTGGLGAAVSAKTNPNAGNEEDDEPELLAKDGDFDEMESWLRTEDGQKPEEPVTSTEFDRFLAERARAAESLPDSNSGSTTRSGRQLQKDETENALFAL</sequence>
<keyword evidence="8" id="KW-1185">Reference proteome</keyword>
<dbReference type="FunFam" id="1.20.58.160:FF:000001">
    <property type="entry name" value="TOM1-like protein 2 isoform X1"/>
    <property type="match status" value="1"/>
</dbReference>
<dbReference type="Proteomes" id="UP000085678">
    <property type="component" value="Unplaced"/>
</dbReference>
<evidence type="ECO:0000259" key="7">
    <source>
        <dbReference type="PROSITE" id="PS50909"/>
    </source>
</evidence>
<dbReference type="PIRSF" id="PIRSF036948">
    <property type="entry name" value="TOM1"/>
    <property type="match status" value="1"/>
</dbReference>
<evidence type="ECO:0000256" key="2">
    <source>
        <dbReference type="ARBA" id="ARBA00022448"/>
    </source>
</evidence>
<dbReference type="SUPFAM" id="SSF89009">
    <property type="entry name" value="GAT-like domain"/>
    <property type="match status" value="1"/>
</dbReference>
<protein>
    <submittedName>
        <fullName evidence="9">TOM1-like protein 2 isoform X1</fullName>
    </submittedName>
</protein>
<feature type="compositionally biased region" description="Polar residues" evidence="5">
    <location>
        <begin position="520"/>
        <end position="533"/>
    </location>
</feature>
<dbReference type="Gene3D" id="1.20.58.160">
    <property type="match status" value="1"/>
</dbReference>
<dbReference type="CDD" id="cd03565">
    <property type="entry name" value="VHS_Tom1_like"/>
    <property type="match status" value="1"/>
</dbReference>
<dbReference type="OrthoDB" id="2018246at2759"/>
<dbReference type="InterPro" id="IPR008942">
    <property type="entry name" value="ENTH_VHS"/>
</dbReference>
<feature type="domain" description="VHS" evidence="6">
    <location>
        <begin position="20"/>
        <end position="153"/>
    </location>
</feature>
<evidence type="ECO:0000256" key="1">
    <source>
        <dbReference type="ARBA" id="ARBA00007708"/>
    </source>
</evidence>